<name>A0A420WA28_9PROT</name>
<comment type="caution">
    <text evidence="1">The sequence shown here is derived from an EMBL/GenBank/DDBJ whole genome shotgun (WGS) entry which is preliminary data.</text>
</comment>
<protein>
    <submittedName>
        <fullName evidence="1">Uncharacterized protein</fullName>
    </submittedName>
</protein>
<dbReference type="OrthoDB" id="8480708at2"/>
<organism evidence="1 2">
    <name type="scientific">Oceanibaculum indicum</name>
    <dbReference type="NCBI Taxonomy" id="526216"/>
    <lineage>
        <taxon>Bacteria</taxon>
        <taxon>Pseudomonadati</taxon>
        <taxon>Pseudomonadota</taxon>
        <taxon>Alphaproteobacteria</taxon>
        <taxon>Rhodospirillales</taxon>
        <taxon>Oceanibaculaceae</taxon>
        <taxon>Oceanibaculum</taxon>
    </lineage>
</organism>
<sequence>MQIRIVQSVLRDARWHPLLDVIVYIVTEAESRLTFEATNIRSLLSSPWLAAASGSRGSLPDLVQASLRAFSRGVPSDAVTIVLDDTAPMSGETSAKNLIRIHPLGCISLISRPFNLIVEDEVTDGGFVLWMARLLGRDEVIRAYVAGRLVFRHAGGKGQIVKSASTLSEGIWPRPGRIILAMQLRSAVLLDSDAKYPGDAPNEAICTKAVPWVGFVHLLAGRTIENYIPIKYFRDRLQADNLGYKADIYFSMTEAQRAHFPLKKGFFNGDQPSRPQTHAEFCADSRRTVEERNHFQPINPTTWAELADGFGERFASVFTSSTYRCNPRDHRGLTTDQRAEISNLMVKLLKFL</sequence>
<dbReference type="Proteomes" id="UP000277424">
    <property type="component" value="Unassembled WGS sequence"/>
</dbReference>
<evidence type="ECO:0000313" key="1">
    <source>
        <dbReference type="EMBL" id="RKQ64144.1"/>
    </source>
</evidence>
<dbReference type="RefSeq" id="WP_147431156.1">
    <property type="nucleotide sequence ID" value="NZ_RBIG01000008.1"/>
</dbReference>
<reference evidence="1 2" key="1">
    <citation type="submission" date="2018-10" db="EMBL/GenBank/DDBJ databases">
        <title>Comparative analysis of microorganisms from saline springs in Andes Mountain Range, Colombia.</title>
        <authorList>
            <person name="Rubin E."/>
        </authorList>
    </citation>
    <scope>NUCLEOTIDE SEQUENCE [LARGE SCALE GENOMIC DNA]</scope>
    <source>
        <strain evidence="1 2">USBA 36</strain>
    </source>
</reference>
<dbReference type="AlphaFoldDB" id="A0A420WA28"/>
<evidence type="ECO:0000313" key="2">
    <source>
        <dbReference type="Proteomes" id="UP000277424"/>
    </source>
</evidence>
<accession>A0A420WA28</accession>
<gene>
    <name evidence="1" type="ORF">BCL74_3665</name>
</gene>
<proteinExistence type="predicted"/>
<dbReference type="EMBL" id="RBIG01000008">
    <property type="protein sequence ID" value="RKQ64144.1"/>
    <property type="molecule type" value="Genomic_DNA"/>
</dbReference>